<evidence type="ECO:0000313" key="1">
    <source>
        <dbReference type="EMBL" id="GBN20500.1"/>
    </source>
</evidence>
<accession>A0A4Y2M262</accession>
<reference evidence="1 2" key="1">
    <citation type="journal article" date="2019" name="Sci. Rep.">
        <title>Orb-weaving spider Araneus ventricosus genome elucidates the spidroin gene catalogue.</title>
        <authorList>
            <person name="Kono N."/>
            <person name="Nakamura H."/>
            <person name="Ohtoshi R."/>
            <person name="Moran D.A.P."/>
            <person name="Shinohara A."/>
            <person name="Yoshida Y."/>
            <person name="Fujiwara M."/>
            <person name="Mori M."/>
            <person name="Tomita M."/>
            <person name="Arakawa K."/>
        </authorList>
    </citation>
    <scope>NUCLEOTIDE SEQUENCE [LARGE SCALE GENOMIC DNA]</scope>
</reference>
<sequence>MSKQPRSCCHHHLSWSRRFSSELWPQKVQGPPPRNPFYAPAGRAVHSLISSSPERPGRRMASLGQTRKCIAHHPALDHFHQTLSWLWSAIL</sequence>
<dbReference type="Proteomes" id="UP000499080">
    <property type="component" value="Unassembled WGS sequence"/>
</dbReference>
<name>A0A4Y2M262_ARAVE</name>
<gene>
    <name evidence="1" type="ORF">AVEN_28298_1</name>
</gene>
<dbReference type="AlphaFoldDB" id="A0A4Y2M262"/>
<proteinExistence type="predicted"/>
<organism evidence="1 2">
    <name type="scientific">Araneus ventricosus</name>
    <name type="common">Orbweaver spider</name>
    <name type="synonym">Epeira ventricosa</name>
    <dbReference type="NCBI Taxonomy" id="182803"/>
    <lineage>
        <taxon>Eukaryota</taxon>
        <taxon>Metazoa</taxon>
        <taxon>Ecdysozoa</taxon>
        <taxon>Arthropoda</taxon>
        <taxon>Chelicerata</taxon>
        <taxon>Arachnida</taxon>
        <taxon>Araneae</taxon>
        <taxon>Araneomorphae</taxon>
        <taxon>Entelegynae</taxon>
        <taxon>Araneoidea</taxon>
        <taxon>Araneidae</taxon>
        <taxon>Araneus</taxon>
    </lineage>
</organism>
<keyword evidence="2" id="KW-1185">Reference proteome</keyword>
<protein>
    <submittedName>
        <fullName evidence="1">Uncharacterized protein</fullName>
    </submittedName>
</protein>
<comment type="caution">
    <text evidence="1">The sequence shown here is derived from an EMBL/GenBank/DDBJ whole genome shotgun (WGS) entry which is preliminary data.</text>
</comment>
<evidence type="ECO:0000313" key="2">
    <source>
        <dbReference type="Proteomes" id="UP000499080"/>
    </source>
</evidence>
<dbReference type="EMBL" id="BGPR01006627">
    <property type="protein sequence ID" value="GBN20500.1"/>
    <property type="molecule type" value="Genomic_DNA"/>
</dbReference>